<accession>A0A0F9VDV3</accession>
<sequence>MQTDIVKPEKRNIYVSLWAGEEKLWKAYWLFFVVGNYALTALADLLLGLGNKFVLIAYLITLIIYFVWSVFVVWKCAPNTSSKVWTYLARVTVTLGAVAAIYVEFT</sequence>
<feature type="transmembrane region" description="Helical" evidence="1">
    <location>
        <begin position="84"/>
        <end position="103"/>
    </location>
</feature>
<feature type="transmembrane region" description="Helical" evidence="1">
    <location>
        <begin position="53"/>
        <end position="72"/>
    </location>
</feature>
<protein>
    <submittedName>
        <fullName evidence="2">Uncharacterized protein</fullName>
    </submittedName>
</protein>
<name>A0A0F9VDV3_9ZZZZ</name>
<dbReference type="EMBL" id="LAZR01000027">
    <property type="protein sequence ID" value="KKO03311.1"/>
    <property type="molecule type" value="Genomic_DNA"/>
</dbReference>
<dbReference type="AlphaFoldDB" id="A0A0F9VDV3"/>
<proteinExistence type="predicted"/>
<feature type="transmembrane region" description="Helical" evidence="1">
    <location>
        <begin position="27"/>
        <end position="46"/>
    </location>
</feature>
<gene>
    <name evidence="2" type="ORF">LCGC14_0097240</name>
</gene>
<keyword evidence="1" id="KW-1133">Transmembrane helix</keyword>
<comment type="caution">
    <text evidence="2">The sequence shown here is derived from an EMBL/GenBank/DDBJ whole genome shotgun (WGS) entry which is preliminary data.</text>
</comment>
<reference evidence="2" key="1">
    <citation type="journal article" date="2015" name="Nature">
        <title>Complex archaea that bridge the gap between prokaryotes and eukaryotes.</title>
        <authorList>
            <person name="Spang A."/>
            <person name="Saw J.H."/>
            <person name="Jorgensen S.L."/>
            <person name="Zaremba-Niedzwiedzka K."/>
            <person name="Martijn J."/>
            <person name="Lind A.E."/>
            <person name="van Eijk R."/>
            <person name="Schleper C."/>
            <person name="Guy L."/>
            <person name="Ettema T.J."/>
        </authorList>
    </citation>
    <scope>NUCLEOTIDE SEQUENCE</scope>
</reference>
<keyword evidence="1" id="KW-0812">Transmembrane</keyword>
<organism evidence="2">
    <name type="scientific">marine sediment metagenome</name>
    <dbReference type="NCBI Taxonomy" id="412755"/>
    <lineage>
        <taxon>unclassified sequences</taxon>
        <taxon>metagenomes</taxon>
        <taxon>ecological metagenomes</taxon>
    </lineage>
</organism>
<keyword evidence="1" id="KW-0472">Membrane</keyword>
<evidence type="ECO:0000313" key="2">
    <source>
        <dbReference type="EMBL" id="KKO03311.1"/>
    </source>
</evidence>
<evidence type="ECO:0000256" key="1">
    <source>
        <dbReference type="SAM" id="Phobius"/>
    </source>
</evidence>